<dbReference type="Proteomes" id="UP000300142">
    <property type="component" value="Unassembled WGS sequence"/>
</dbReference>
<evidence type="ECO:0000313" key="6">
    <source>
        <dbReference type="EMBL" id="GCL37934.1"/>
    </source>
</evidence>
<dbReference type="InterPro" id="IPR029063">
    <property type="entry name" value="SAM-dependent_MTases_sf"/>
</dbReference>
<keyword evidence="4" id="KW-0949">S-adenosyl-L-methionine</keyword>
<name>A0A480A6X2_9CYAN</name>
<dbReference type="PRINTS" id="PR00506">
    <property type="entry name" value="D21N6MTFRASE"/>
</dbReference>
<dbReference type="Gene3D" id="3.40.50.150">
    <property type="entry name" value="Vaccinia Virus protein VP39"/>
    <property type="match status" value="1"/>
</dbReference>
<proteinExistence type="inferred from homology"/>
<protein>
    <submittedName>
        <fullName evidence="6">DNA methylase N-4/N-6 domain protein</fullName>
    </submittedName>
</protein>
<accession>A0A480A6X2</accession>
<dbReference type="EMBL" id="BJCE01000105">
    <property type="protein sequence ID" value="GCL37934.1"/>
    <property type="molecule type" value="Genomic_DNA"/>
</dbReference>
<evidence type="ECO:0000256" key="3">
    <source>
        <dbReference type="ARBA" id="ARBA00022679"/>
    </source>
</evidence>
<dbReference type="InterPro" id="IPR002295">
    <property type="entry name" value="N4/N6-MTase_EcoPI_Mod-like"/>
</dbReference>
<reference evidence="7" key="1">
    <citation type="submission" date="2019-02" db="EMBL/GenBank/DDBJ databases">
        <title>Draft genome sequence of Sphaerospermopsis reniformis NIES-1949.</title>
        <authorList>
            <person name="Yamaguchi H."/>
            <person name="Suzuki S."/>
            <person name="Kawachi M."/>
        </authorList>
    </citation>
    <scope>NUCLEOTIDE SEQUENCE [LARGE SCALE GENOMIC DNA]</scope>
    <source>
        <strain evidence="7">NIES-1949</strain>
    </source>
</reference>
<dbReference type="GO" id="GO:0003677">
    <property type="term" value="F:DNA binding"/>
    <property type="evidence" value="ECO:0007669"/>
    <property type="project" value="InterPro"/>
</dbReference>
<dbReference type="Pfam" id="PF01555">
    <property type="entry name" value="N6_N4_Mtase"/>
    <property type="match status" value="1"/>
</dbReference>
<comment type="similarity">
    <text evidence="1">Belongs to the N(4)/N(6)-methyltransferase family.</text>
</comment>
<dbReference type="InterPro" id="IPR002941">
    <property type="entry name" value="DNA_methylase_N4/N6"/>
</dbReference>
<evidence type="ECO:0000313" key="7">
    <source>
        <dbReference type="Proteomes" id="UP000300142"/>
    </source>
</evidence>
<feature type="domain" description="DNA methylase N-4/N-6" evidence="5">
    <location>
        <begin position="77"/>
        <end position="363"/>
    </location>
</feature>
<sequence length="437" mass="49892">MATGIPSRNGRNHKQNTTSFRIEYEGKMPIEDILKIQPANLNHIISVEGYPRNQLVYGDNLNVLRTLLNNDNVAGKVNLVYIDPPYATGSSFESRNSNHAYHDLIEGAEYLEYLRQRLILIREILSEEGSIYVHLDEKMACTVKIIMDEIFGVKNFRNWITRKKCNPKNYTRKQYGNVADFILFYTKTDNYVWNQPFDAWTEDSIKKEYQYVEEGTGRLYKKVPIHAPGVRKGATGQPWRGMSPPPGKHWQYTPETLDEMDARGEIYWSANGNPRRKVYLDNSQGISIQDIWLDFKDAHNQNIKITGYPTEKNPEMMKRIIMASSNPGDIVLDAFAGSGTTLAVSEELGRKWIGIDNSPLSIDTIIKRLVNGSEAMGDFVNGKNGNCKYKQINLIDVNRILKTGLDLYIEESASLELISGQIIKNWNSKLNYLTSFV</sequence>
<dbReference type="GO" id="GO:0032259">
    <property type="term" value="P:methylation"/>
    <property type="evidence" value="ECO:0007669"/>
    <property type="project" value="UniProtKB-KW"/>
</dbReference>
<gene>
    <name evidence="6" type="ORF">SR1949_30470</name>
</gene>
<evidence type="ECO:0000259" key="5">
    <source>
        <dbReference type="Pfam" id="PF01555"/>
    </source>
</evidence>
<dbReference type="SUPFAM" id="SSF53335">
    <property type="entry name" value="S-adenosyl-L-methionine-dependent methyltransferases"/>
    <property type="match status" value="1"/>
</dbReference>
<dbReference type="GO" id="GO:0005737">
    <property type="term" value="C:cytoplasm"/>
    <property type="evidence" value="ECO:0007669"/>
    <property type="project" value="TreeGrafter"/>
</dbReference>
<dbReference type="AlphaFoldDB" id="A0A480A6X2"/>
<organism evidence="6 7">
    <name type="scientific">Sphaerospermopsis reniformis</name>
    <dbReference type="NCBI Taxonomy" id="531300"/>
    <lineage>
        <taxon>Bacteria</taxon>
        <taxon>Bacillati</taxon>
        <taxon>Cyanobacteriota</taxon>
        <taxon>Cyanophyceae</taxon>
        <taxon>Nostocales</taxon>
        <taxon>Aphanizomenonaceae</taxon>
        <taxon>Sphaerospermopsis</taxon>
    </lineage>
</organism>
<evidence type="ECO:0000256" key="4">
    <source>
        <dbReference type="ARBA" id="ARBA00022691"/>
    </source>
</evidence>
<comment type="caution">
    <text evidence="6">The sequence shown here is derived from an EMBL/GenBank/DDBJ whole genome shotgun (WGS) entry which is preliminary data.</text>
</comment>
<keyword evidence="7" id="KW-1185">Reference proteome</keyword>
<dbReference type="PANTHER" id="PTHR13370:SF3">
    <property type="entry name" value="TRNA (GUANINE(10)-N2)-METHYLTRANSFERASE HOMOLOG"/>
    <property type="match status" value="1"/>
</dbReference>
<dbReference type="PANTHER" id="PTHR13370">
    <property type="entry name" value="RNA METHYLASE-RELATED"/>
    <property type="match status" value="1"/>
</dbReference>
<dbReference type="PROSITE" id="PS00092">
    <property type="entry name" value="N6_MTASE"/>
    <property type="match status" value="1"/>
</dbReference>
<dbReference type="RefSeq" id="WP_137667967.1">
    <property type="nucleotide sequence ID" value="NZ_BJCE01000105.1"/>
</dbReference>
<evidence type="ECO:0000256" key="2">
    <source>
        <dbReference type="ARBA" id="ARBA00022603"/>
    </source>
</evidence>
<keyword evidence="3" id="KW-0808">Transferase</keyword>
<dbReference type="GO" id="GO:0008170">
    <property type="term" value="F:N-methyltransferase activity"/>
    <property type="evidence" value="ECO:0007669"/>
    <property type="project" value="InterPro"/>
</dbReference>
<dbReference type="InterPro" id="IPR002052">
    <property type="entry name" value="DNA_methylase_N6_adenine_CS"/>
</dbReference>
<evidence type="ECO:0000256" key="1">
    <source>
        <dbReference type="ARBA" id="ARBA00006594"/>
    </source>
</evidence>
<keyword evidence="2 6" id="KW-0489">Methyltransferase</keyword>